<proteinExistence type="predicted"/>
<evidence type="ECO:0000313" key="1">
    <source>
        <dbReference type="EMBL" id="KAJ1111548.1"/>
    </source>
</evidence>
<dbReference type="Proteomes" id="UP001066276">
    <property type="component" value="Chromosome 9"/>
</dbReference>
<dbReference type="AlphaFoldDB" id="A0AAV7N675"/>
<protein>
    <submittedName>
        <fullName evidence="1">Uncharacterized protein</fullName>
    </submittedName>
</protein>
<keyword evidence="2" id="KW-1185">Reference proteome</keyword>
<sequence>MQDPWRSGVGGENMLDPWRLGVSGEKMQELWRSGVGGEKMLDPWRLGVSGEKMRDLWRSGVGGQKMRDPWSLPSEPAVPSADAMWRSKACVEVVDLKTWKQPFKECTCTAHLVIVPRGLVLSCVQCMQQLAELQKCSSRRGLLKQVFVKLIALTIV</sequence>
<reference evidence="1" key="1">
    <citation type="journal article" date="2022" name="bioRxiv">
        <title>Sequencing and chromosome-scale assembly of the giantPleurodeles waltlgenome.</title>
        <authorList>
            <person name="Brown T."/>
            <person name="Elewa A."/>
            <person name="Iarovenko S."/>
            <person name="Subramanian E."/>
            <person name="Araus A.J."/>
            <person name="Petzold A."/>
            <person name="Susuki M."/>
            <person name="Suzuki K.-i.T."/>
            <person name="Hayashi T."/>
            <person name="Toyoda A."/>
            <person name="Oliveira C."/>
            <person name="Osipova E."/>
            <person name="Leigh N.D."/>
            <person name="Simon A."/>
            <person name="Yun M.H."/>
        </authorList>
    </citation>
    <scope>NUCLEOTIDE SEQUENCE</scope>
    <source>
        <strain evidence="1">20211129_DDA</strain>
        <tissue evidence="1">Liver</tissue>
    </source>
</reference>
<name>A0AAV7N675_PLEWA</name>
<dbReference type="EMBL" id="JANPWB010000013">
    <property type="protein sequence ID" value="KAJ1111548.1"/>
    <property type="molecule type" value="Genomic_DNA"/>
</dbReference>
<evidence type="ECO:0000313" key="2">
    <source>
        <dbReference type="Proteomes" id="UP001066276"/>
    </source>
</evidence>
<comment type="caution">
    <text evidence="1">The sequence shown here is derived from an EMBL/GenBank/DDBJ whole genome shotgun (WGS) entry which is preliminary data.</text>
</comment>
<accession>A0AAV7N675</accession>
<gene>
    <name evidence="1" type="ORF">NDU88_008870</name>
</gene>
<organism evidence="1 2">
    <name type="scientific">Pleurodeles waltl</name>
    <name type="common">Iberian ribbed newt</name>
    <dbReference type="NCBI Taxonomy" id="8319"/>
    <lineage>
        <taxon>Eukaryota</taxon>
        <taxon>Metazoa</taxon>
        <taxon>Chordata</taxon>
        <taxon>Craniata</taxon>
        <taxon>Vertebrata</taxon>
        <taxon>Euteleostomi</taxon>
        <taxon>Amphibia</taxon>
        <taxon>Batrachia</taxon>
        <taxon>Caudata</taxon>
        <taxon>Salamandroidea</taxon>
        <taxon>Salamandridae</taxon>
        <taxon>Pleurodelinae</taxon>
        <taxon>Pleurodeles</taxon>
    </lineage>
</organism>